<feature type="non-terminal residue" evidence="1">
    <location>
        <position position="184"/>
    </location>
</feature>
<protein>
    <submittedName>
        <fullName evidence="1">Uncharacterized protein</fullName>
    </submittedName>
</protein>
<comment type="caution">
    <text evidence="1">The sequence shown here is derived from an EMBL/GenBank/DDBJ whole genome shotgun (WGS) entry which is preliminary data.</text>
</comment>
<accession>A0A317SIE9</accession>
<evidence type="ECO:0000313" key="1">
    <source>
        <dbReference type="EMBL" id="PWW74123.1"/>
    </source>
</evidence>
<proteinExistence type="predicted"/>
<sequence length="184" mass="20349">MAKTFPDSAMVIRAISPNITTLSVPFLRFNKAKFGGRATIVKLTTGNLAVFSPVGLTAEAKSAVESMGGRVSHQNKELVFNYKPERTMIQADLVFNLPANEQFSKSGMDATSGIWTKLAHHFLNIHGKGQQRFHWYATPANKPSFAESAKVVAGWGFDRIIPCHGDVIESEGNEVFKRIFAWHL</sequence>
<evidence type="ECO:0000313" key="2">
    <source>
        <dbReference type="Proteomes" id="UP000246991"/>
    </source>
</evidence>
<dbReference type="OrthoDB" id="421671at2759"/>
<reference evidence="1 2" key="1">
    <citation type="submission" date="2018-03" db="EMBL/GenBank/DDBJ databases">
        <title>Genomes of Pezizomycetes fungi and the evolution of truffles.</title>
        <authorList>
            <person name="Murat C."/>
            <person name="Payen T."/>
            <person name="Noel B."/>
            <person name="Kuo A."/>
            <person name="Martin F.M."/>
        </authorList>
    </citation>
    <scope>NUCLEOTIDE SEQUENCE [LARGE SCALE GENOMIC DNA]</scope>
    <source>
        <strain evidence="1">091103-1</strain>
    </source>
</reference>
<dbReference type="EMBL" id="PYWC01000066">
    <property type="protein sequence ID" value="PWW74123.1"/>
    <property type="molecule type" value="Genomic_DNA"/>
</dbReference>
<dbReference type="Proteomes" id="UP000246991">
    <property type="component" value="Unassembled WGS sequence"/>
</dbReference>
<dbReference type="PANTHER" id="PTHR33835:SF1">
    <property type="entry name" value="METALLO-BETA-LACTAMASE DOMAIN-CONTAINING PROTEIN"/>
    <property type="match status" value="1"/>
</dbReference>
<gene>
    <name evidence="1" type="ORF">C7212DRAFT_330499</name>
</gene>
<dbReference type="InterPro" id="IPR025638">
    <property type="entry name" value="DUF4336"/>
</dbReference>
<name>A0A317SIE9_9PEZI</name>
<dbReference type="PANTHER" id="PTHR33835">
    <property type="entry name" value="YALI0C07656P"/>
    <property type="match status" value="1"/>
</dbReference>
<keyword evidence="2" id="KW-1185">Reference proteome</keyword>
<dbReference type="AlphaFoldDB" id="A0A317SIE9"/>
<organism evidence="1 2">
    <name type="scientific">Tuber magnatum</name>
    <name type="common">white Piedmont truffle</name>
    <dbReference type="NCBI Taxonomy" id="42249"/>
    <lineage>
        <taxon>Eukaryota</taxon>
        <taxon>Fungi</taxon>
        <taxon>Dikarya</taxon>
        <taxon>Ascomycota</taxon>
        <taxon>Pezizomycotina</taxon>
        <taxon>Pezizomycetes</taxon>
        <taxon>Pezizales</taxon>
        <taxon>Tuberaceae</taxon>
        <taxon>Tuber</taxon>
    </lineage>
</organism>
<dbReference type="STRING" id="42249.A0A317SIE9"/>